<dbReference type="PIRSF" id="PIRSF015658">
    <property type="entry name" value="MmdB_OadB"/>
    <property type="match status" value="1"/>
</dbReference>
<feature type="transmembrane region" description="Helical" evidence="7">
    <location>
        <begin position="141"/>
        <end position="166"/>
    </location>
</feature>
<organism evidence="8 9">
    <name type="scientific">Zestosphaera tikiterensis</name>
    <dbReference type="NCBI Taxonomy" id="1973259"/>
    <lineage>
        <taxon>Archaea</taxon>
        <taxon>Thermoproteota</taxon>
        <taxon>Thermoprotei</taxon>
        <taxon>Desulfurococcales</taxon>
        <taxon>Desulfurococcaceae</taxon>
        <taxon>Zestosphaera</taxon>
    </lineage>
</organism>
<feature type="transmembrane region" description="Helical" evidence="7">
    <location>
        <begin position="204"/>
        <end position="223"/>
    </location>
</feature>
<proteinExistence type="predicted"/>
<keyword evidence="3 7" id="KW-0812">Transmembrane</keyword>
<dbReference type="Proteomes" id="UP000244093">
    <property type="component" value="Unassembled WGS sequence"/>
</dbReference>
<dbReference type="NCBIfam" id="TIGR01109">
    <property type="entry name" value="Na_pump_decarbB"/>
    <property type="match status" value="1"/>
</dbReference>
<dbReference type="Pfam" id="PF03977">
    <property type="entry name" value="OAD_beta"/>
    <property type="match status" value="1"/>
</dbReference>
<keyword evidence="2" id="KW-1003">Cell membrane</keyword>
<evidence type="ECO:0000256" key="1">
    <source>
        <dbReference type="ARBA" id="ARBA00004651"/>
    </source>
</evidence>
<comment type="caution">
    <text evidence="8">The sequence shown here is derived from an EMBL/GenBank/DDBJ whole genome shotgun (WGS) entry which is preliminary data.</text>
</comment>
<dbReference type="GO" id="GO:0016829">
    <property type="term" value="F:lyase activity"/>
    <property type="evidence" value="ECO:0007669"/>
    <property type="project" value="InterPro"/>
</dbReference>
<evidence type="ECO:0000256" key="2">
    <source>
        <dbReference type="ARBA" id="ARBA00022475"/>
    </source>
</evidence>
<accession>A0A2R7Y532</accession>
<name>A0A2R7Y532_9CREN</name>
<keyword evidence="6 7" id="KW-0472">Membrane</keyword>
<feature type="transmembrane region" description="Helical" evidence="7">
    <location>
        <begin position="105"/>
        <end position="129"/>
    </location>
</feature>
<feature type="transmembrane region" description="Helical" evidence="7">
    <location>
        <begin position="18"/>
        <end position="36"/>
    </location>
</feature>
<sequence length="432" mass="45319">MDLTAIFPGLAVGDPVELGIRLIFMVWGFVLLYLGLRKVEPLLMIPLGVGMILANAPGLHLAQYNCAVYTLEEYSKLNLGGFAGLANVIQVGDLVKVCSPGATSLLAWIFHLIVRTEIGPILIFVGIGAISDFRPLLSFPVGALIGSAAQLGITVVTLLALAIGVFKLPEAMAIGVVGGADGPTTIYTATNIAPQLIGPLTIAVYSYIALVPIIQPPIVRALVPKKIRGVKMPRPREVGSKEIIIFWIITIAVIAFLVPAALPLVIAVALGNIVKESGISEVVARYGKTIADPLLDTATILTMIGVGSTLSYDFLGQYVMEAGHVAYLTFIGKAFLILGLGLVAFAVSTVGGIAFAWALYVITKGKVNPVIGCAGVSAVPISARVAQREAQSVDPTTYVLFHALGPNVAGVIGTAIVAGYYISYIKSFYPLP</sequence>
<evidence type="ECO:0000256" key="3">
    <source>
        <dbReference type="ARBA" id="ARBA00022692"/>
    </source>
</evidence>
<dbReference type="GO" id="GO:0005886">
    <property type="term" value="C:plasma membrane"/>
    <property type="evidence" value="ECO:0007669"/>
    <property type="project" value="UniProtKB-SubCell"/>
</dbReference>
<feature type="transmembrane region" description="Helical" evidence="7">
    <location>
        <begin position="244"/>
        <end position="274"/>
    </location>
</feature>
<evidence type="ECO:0000256" key="4">
    <source>
        <dbReference type="ARBA" id="ARBA00022967"/>
    </source>
</evidence>
<gene>
    <name evidence="8" type="ORF">B7O98_07495</name>
</gene>
<comment type="subcellular location">
    <subcellularLocation>
        <location evidence="1">Cell membrane</location>
        <topology evidence="1">Multi-pass membrane protein</topology>
    </subcellularLocation>
</comment>
<feature type="transmembrane region" description="Helical" evidence="7">
    <location>
        <begin position="294"/>
        <end position="315"/>
    </location>
</feature>
<evidence type="ECO:0000256" key="5">
    <source>
        <dbReference type="ARBA" id="ARBA00022989"/>
    </source>
</evidence>
<dbReference type="PANTHER" id="PTHR35806">
    <property type="entry name" value="OXALOACETATE DECARBOXYLASE BETA CHAIN 2"/>
    <property type="match status" value="1"/>
</dbReference>
<evidence type="ECO:0000313" key="9">
    <source>
        <dbReference type="Proteomes" id="UP000244093"/>
    </source>
</evidence>
<keyword evidence="4" id="KW-1278">Translocase</keyword>
<feature type="transmembrane region" description="Helical" evidence="7">
    <location>
        <begin position="43"/>
        <end position="62"/>
    </location>
</feature>
<dbReference type="InterPro" id="IPR005661">
    <property type="entry name" value="OadB_MmdB"/>
</dbReference>
<dbReference type="PANTHER" id="PTHR35806:SF1">
    <property type="entry name" value="OXALOACETATE DECARBOXYLASE BETA CHAIN 2"/>
    <property type="match status" value="1"/>
</dbReference>
<dbReference type="EMBL" id="NBVN01000004">
    <property type="protein sequence ID" value="PUA32489.1"/>
    <property type="molecule type" value="Genomic_DNA"/>
</dbReference>
<dbReference type="AlphaFoldDB" id="A0A2R7Y532"/>
<reference evidence="8 9" key="1">
    <citation type="journal article" date="2018" name="Syst. Appl. Microbiol.">
        <title>A new symbiotic nanoarchaeote (Candidatus Nanoclepta minutus) and its host (Zestosphaera tikiterensis gen. nov., sp. nov.) from a New Zealand hot spring.</title>
        <authorList>
            <person name="St John E."/>
            <person name="Liu Y."/>
            <person name="Podar M."/>
            <person name="Stott M.B."/>
            <person name="Meneghin J."/>
            <person name="Chen Z."/>
            <person name="Lagutin K."/>
            <person name="Mitchell K."/>
            <person name="Reysenbach A.L."/>
        </authorList>
    </citation>
    <scope>NUCLEOTIDE SEQUENCE [LARGE SCALE GENOMIC DNA]</scope>
    <source>
        <strain evidence="8">NZ3</strain>
    </source>
</reference>
<keyword evidence="5 7" id="KW-1133">Transmembrane helix</keyword>
<evidence type="ECO:0000256" key="6">
    <source>
        <dbReference type="ARBA" id="ARBA00023136"/>
    </source>
</evidence>
<feature type="transmembrane region" description="Helical" evidence="7">
    <location>
        <begin position="398"/>
        <end position="422"/>
    </location>
</feature>
<evidence type="ECO:0008006" key="10">
    <source>
        <dbReference type="Google" id="ProtNLM"/>
    </source>
</evidence>
<dbReference type="GO" id="GO:0006814">
    <property type="term" value="P:sodium ion transport"/>
    <property type="evidence" value="ECO:0007669"/>
    <property type="project" value="InterPro"/>
</dbReference>
<feature type="transmembrane region" description="Helical" evidence="7">
    <location>
        <begin position="335"/>
        <end position="361"/>
    </location>
</feature>
<evidence type="ECO:0000313" key="8">
    <source>
        <dbReference type="EMBL" id="PUA32489.1"/>
    </source>
</evidence>
<evidence type="ECO:0000256" key="7">
    <source>
        <dbReference type="SAM" id="Phobius"/>
    </source>
</evidence>
<protein>
    <recommendedName>
        <fullName evidence="10">Glutaconyl-CoA decarboxylase subunit beta</fullName>
    </recommendedName>
</protein>